<reference evidence="1 2" key="1">
    <citation type="submission" date="2020-08" db="EMBL/GenBank/DDBJ databases">
        <title>Putative novel bacterial strains isolated from necrotic wheat leaf tissues caused by Xanthomonas translucens.</title>
        <authorList>
            <person name="Tambong J.T."/>
        </authorList>
    </citation>
    <scope>NUCLEOTIDE SEQUENCE [LARGE SCALE GENOMIC DNA]</scope>
    <source>
        <strain evidence="2">DOAB 1063</strain>
    </source>
</reference>
<evidence type="ECO:0000313" key="1">
    <source>
        <dbReference type="EMBL" id="MBC3942001.1"/>
    </source>
</evidence>
<proteinExistence type="predicted"/>
<protein>
    <submittedName>
        <fullName evidence="1">HrgA protein</fullName>
    </submittedName>
</protein>
<name>A0ABR7ANG5_9SPHN</name>
<keyword evidence="2" id="KW-1185">Reference proteome</keyword>
<evidence type="ECO:0000313" key="2">
    <source>
        <dbReference type="Proteomes" id="UP000597613"/>
    </source>
</evidence>
<dbReference type="Proteomes" id="UP000597613">
    <property type="component" value="Unassembled WGS sequence"/>
</dbReference>
<dbReference type="RefSeq" id="WP_187503716.1">
    <property type="nucleotide sequence ID" value="NZ_CP162536.1"/>
</dbReference>
<accession>A0ABR7ANG5</accession>
<sequence>MAASLKLRETVFKCLSIKPGAKLKAREIAEWIIAEYPEEVAAKIAKSKFITDINQLRNQLVAEIGANRPNWESRYSSLRSTADKPRRYYWTTETDEQVVTAAESLDQSMLSLQPGLLPEALLYAKLREFVIAEFDVVTMRIDEKTASNKKGPNANKWLYPDVCGLQSRISGYGSEVLDLIRLAGGKKATLWSFEVKVILNTSNVRESYFQTVSNSSWANFGYLVASQIDEKVMPELRVLHNLHGIGIIQLNHEDPVESQTLIPALQKEEIDWGAMNRLASENADFREYSKRAKHFYQTDDANPALWK</sequence>
<dbReference type="EMBL" id="JACONT010000018">
    <property type="protein sequence ID" value="MBC3942001.1"/>
    <property type="molecule type" value="Genomic_DNA"/>
</dbReference>
<gene>
    <name evidence="1" type="ORF">H8S47_09960</name>
</gene>
<comment type="caution">
    <text evidence="1">The sequence shown here is derived from an EMBL/GenBank/DDBJ whole genome shotgun (WGS) entry which is preliminary data.</text>
</comment>
<organism evidence="1 2">
    <name type="scientific">Sphingomonas albertensis</name>
    <dbReference type="NCBI Taxonomy" id="2762591"/>
    <lineage>
        <taxon>Bacteria</taxon>
        <taxon>Pseudomonadati</taxon>
        <taxon>Pseudomonadota</taxon>
        <taxon>Alphaproteobacteria</taxon>
        <taxon>Sphingomonadales</taxon>
        <taxon>Sphingomonadaceae</taxon>
        <taxon>Sphingomonas</taxon>
    </lineage>
</organism>